<proteinExistence type="predicted"/>
<keyword evidence="3" id="KW-1185">Reference proteome</keyword>
<dbReference type="GO" id="GO:0016491">
    <property type="term" value="F:oxidoreductase activity"/>
    <property type="evidence" value="ECO:0007669"/>
    <property type="project" value="UniProtKB-ARBA"/>
</dbReference>
<dbReference type="PANTHER" id="PTHR30296">
    <property type="entry name" value="UNCHARACTERIZED PROTEIN YKGE"/>
    <property type="match status" value="1"/>
</dbReference>
<feature type="domain" description="Cysteine-rich" evidence="1">
    <location>
        <begin position="168"/>
        <end position="251"/>
    </location>
</feature>
<dbReference type="PANTHER" id="PTHR30296:SF0">
    <property type="entry name" value="LACTATE UTILIZATION PROTEIN A"/>
    <property type="match status" value="1"/>
</dbReference>
<protein>
    <submittedName>
        <fullName evidence="2">(Fe-S)-binding protein</fullName>
    </submittedName>
</protein>
<dbReference type="Proteomes" id="UP000305539">
    <property type="component" value="Unassembled WGS sequence"/>
</dbReference>
<gene>
    <name evidence="2" type="ORF">FAZ69_15240</name>
</gene>
<dbReference type="Pfam" id="PF02754">
    <property type="entry name" value="CCG"/>
    <property type="match status" value="2"/>
</dbReference>
<feature type="domain" description="Cysteine-rich" evidence="1">
    <location>
        <begin position="35"/>
        <end position="115"/>
    </location>
</feature>
<dbReference type="EMBL" id="SWJE01000008">
    <property type="protein sequence ID" value="TKC87650.1"/>
    <property type="molecule type" value="Genomic_DNA"/>
</dbReference>
<organism evidence="2 3">
    <name type="scientific">Trinickia terrae</name>
    <dbReference type="NCBI Taxonomy" id="2571161"/>
    <lineage>
        <taxon>Bacteria</taxon>
        <taxon>Pseudomonadati</taxon>
        <taxon>Pseudomonadota</taxon>
        <taxon>Betaproteobacteria</taxon>
        <taxon>Burkholderiales</taxon>
        <taxon>Burkholderiaceae</taxon>
        <taxon>Trinickia</taxon>
    </lineage>
</organism>
<name>A0A4V5PIJ7_9BURK</name>
<accession>A0A4V5PIJ7</accession>
<dbReference type="GO" id="GO:0005829">
    <property type="term" value="C:cytosol"/>
    <property type="evidence" value="ECO:0007669"/>
    <property type="project" value="TreeGrafter"/>
</dbReference>
<evidence type="ECO:0000313" key="2">
    <source>
        <dbReference type="EMBL" id="TKC87650.1"/>
    </source>
</evidence>
<reference evidence="2 3" key="1">
    <citation type="submission" date="2019-04" db="EMBL/GenBank/DDBJ databases">
        <title>Trinickia sp. 7GSK02, isolated from subtropical forest soil.</title>
        <authorList>
            <person name="Gao Z.-H."/>
            <person name="Qiu L.-H."/>
        </authorList>
    </citation>
    <scope>NUCLEOTIDE SEQUENCE [LARGE SCALE GENOMIC DNA]</scope>
    <source>
        <strain evidence="2 3">7GSK02</strain>
    </source>
</reference>
<dbReference type="InterPro" id="IPR004017">
    <property type="entry name" value="Cys_rich_dom"/>
</dbReference>
<dbReference type="AlphaFoldDB" id="A0A4V5PIJ7"/>
<sequence>MRRNTRTPRRKAARDIRERDLSERHYPGVRPAHVYLFGTCLVDLFVPQAGLDAVRLLEREGLTVHFPREQSCCGQPAYSSGNPEQARAVARAQLDLFGEPWPVVVPSGSCAGMMRHHWPKLFEHEPIAEAKARELAERVYELGEFLLRVLHVQYSAECSSELAPERIVLHTSCSARREMGTRAHGVELIDALPGVTRIEHERESECCGFGGAFALKHPDISGAMVQDKLASATAAGCVRLVSADCGCLLNIGHAAAKQGAPLPVEHLASFLWRRTGGKAGDAGGSA</sequence>
<dbReference type="OrthoDB" id="9770306at2"/>
<comment type="caution">
    <text evidence="2">The sequence shown here is derived from an EMBL/GenBank/DDBJ whole genome shotgun (WGS) entry which is preliminary data.</text>
</comment>
<evidence type="ECO:0000259" key="1">
    <source>
        <dbReference type="Pfam" id="PF02754"/>
    </source>
</evidence>
<evidence type="ECO:0000313" key="3">
    <source>
        <dbReference type="Proteomes" id="UP000305539"/>
    </source>
</evidence>